<evidence type="ECO:0000313" key="1">
    <source>
        <dbReference type="EMBL" id="HJC65331.1"/>
    </source>
</evidence>
<name>A0A9D2PT69_9FIRM</name>
<reference evidence="1" key="1">
    <citation type="journal article" date="2021" name="PeerJ">
        <title>Extensive microbial diversity within the chicken gut microbiome revealed by metagenomics and culture.</title>
        <authorList>
            <person name="Gilroy R."/>
            <person name="Ravi A."/>
            <person name="Getino M."/>
            <person name="Pursley I."/>
            <person name="Horton D.L."/>
            <person name="Alikhan N.F."/>
            <person name="Baker D."/>
            <person name="Gharbi K."/>
            <person name="Hall N."/>
            <person name="Watson M."/>
            <person name="Adriaenssens E.M."/>
            <person name="Foster-Nyarko E."/>
            <person name="Jarju S."/>
            <person name="Secka A."/>
            <person name="Antonio M."/>
            <person name="Oren A."/>
            <person name="Chaudhuri R.R."/>
            <person name="La Ragione R."/>
            <person name="Hildebrand F."/>
            <person name="Pallen M.J."/>
        </authorList>
    </citation>
    <scope>NUCLEOTIDE SEQUENCE</scope>
    <source>
        <strain evidence="1">CHK198-12963</strain>
    </source>
</reference>
<proteinExistence type="predicted"/>
<gene>
    <name evidence="1" type="ORF">H9931_01235</name>
</gene>
<accession>A0A9D2PT69</accession>
<comment type="caution">
    <text evidence="1">The sequence shown here is derived from an EMBL/GenBank/DDBJ whole genome shotgun (WGS) entry which is preliminary data.</text>
</comment>
<dbReference type="Proteomes" id="UP000823863">
    <property type="component" value="Unassembled WGS sequence"/>
</dbReference>
<organism evidence="1 2">
    <name type="scientific">Candidatus Enterocloster excrementigallinarum</name>
    <dbReference type="NCBI Taxonomy" id="2838558"/>
    <lineage>
        <taxon>Bacteria</taxon>
        <taxon>Bacillati</taxon>
        <taxon>Bacillota</taxon>
        <taxon>Clostridia</taxon>
        <taxon>Lachnospirales</taxon>
        <taxon>Lachnospiraceae</taxon>
        <taxon>Enterocloster</taxon>
    </lineage>
</organism>
<evidence type="ECO:0000313" key="2">
    <source>
        <dbReference type="Proteomes" id="UP000823863"/>
    </source>
</evidence>
<dbReference type="EMBL" id="DWWB01000005">
    <property type="protein sequence ID" value="HJC65331.1"/>
    <property type="molecule type" value="Genomic_DNA"/>
</dbReference>
<dbReference type="AlphaFoldDB" id="A0A9D2PT69"/>
<sequence length="82" mass="9680">MSFNESIYFKIYADIWGLHKRYFNIRDADDERWETLIKDINTICQKYEGQPEVEFVKALAMAALTEIERVGRETTCSDKLPN</sequence>
<protein>
    <submittedName>
        <fullName evidence="1">Uncharacterized protein</fullName>
    </submittedName>
</protein>
<reference evidence="1" key="2">
    <citation type="submission" date="2021-04" db="EMBL/GenBank/DDBJ databases">
        <authorList>
            <person name="Gilroy R."/>
        </authorList>
    </citation>
    <scope>NUCLEOTIDE SEQUENCE</scope>
    <source>
        <strain evidence="1">CHK198-12963</strain>
    </source>
</reference>